<evidence type="ECO:0000313" key="8">
    <source>
        <dbReference type="EnsemblProtists" id="PYU1_T006459"/>
    </source>
</evidence>
<evidence type="ECO:0000256" key="3">
    <source>
        <dbReference type="ARBA" id="ARBA00023163"/>
    </source>
</evidence>
<dbReference type="PROSITE" id="PS51294">
    <property type="entry name" value="HTH_MYB"/>
    <property type="match status" value="1"/>
</dbReference>
<dbReference type="PROSITE" id="PS50090">
    <property type="entry name" value="MYB_LIKE"/>
    <property type="match status" value="1"/>
</dbReference>
<evidence type="ECO:0000256" key="2">
    <source>
        <dbReference type="ARBA" id="ARBA00023125"/>
    </source>
</evidence>
<keyword evidence="3" id="KW-0804">Transcription</keyword>
<dbReference type="eggNOG" id="KOG0724">
    <property type="taxonomic scope" value="Eukaryota"/>
</dbReference>
<proteinExistence type="predicted"/>
<dbReference type="SMART" id="SM00717">
    <property type="entry name" value="SANT"/>
    <property type="match status" value="1"/>
</dbReference>
<dbReference type="PANTHER" id="PTHR12802">
    <property type="entry name" value="SWI/SNF COMPLEX-RELATED"/>
    <property type="match status" value="1"/>
</dbReference>
<dbReference type="GO" id="GO:0003677">
    <property type="term" value="F:DNA binding"/>
    <property type="evidence" value="ECO:0007669"/>
    <property type="project" value="UniProtKB-KW"/>
</dbReference>
<reference evidence="8" key="3">
    <citation type="submission" date="2015-02" db="UniProtKB">
        <authorList>
            <consortium name="EnsemblProtists"/>
        </authorList>
    </citation>
    <scope>IDENTIFICATION</scope>
    <source>
        <strain evidence="8">DAOM BR144</strain>
    </source>
</reference>
<dbReference type="InterPro" id="IPR017930">
    <property type="entry name" value="Myb_dom"/>
</dbReference>
<evidence type="ECO:0000259" key="5">
    <source>
        <dbReference type="PROSITE" id="PS50090"/>
    </source>
</evidence>
<dbReference type="VEuPathDB" id="FungiDB:PYU1_G006447"/>
<feature type="domain" description="Myb-like" evidence="5">
    <location>
        <begin position="13"/>
        <end position="58"/>
    </location>
</feature>
<evidence type="ECO:0000259" key="7">
    <source>
        <dbReference type="PROSITE" id="PS51294"/>
    </source>
</evidence>
<dbReference type="EnsemblProtists" id="PYU1_T006459">
    <property type="protein sequence ID" value="PYU1_T006459"/>
    <property type="gene ID" value="PYU1_G006447"/>
</dbReference>
<dbReference type="InterPro" id="IPR001005">
    <property type="entry name" value="SANT/Myb"/>
</dbReference>
<dbReference type="Pfam" id="PF00249">
    <property type="entry name" value="Myb_DNA-binding"/>
    <property type="match status" value="1"/>
</dbReference>
<dbReference type="PROSITE" id="PS51293">
    <property type="entry name" value="SANT"/>
    <property type="match status" value="1"/>
</dbReference>
<dbReference type="STRING" id="431595.K3WNB7"/>
<dbReference type="Proteomes" id="UP000019132">
    <property type="component" value="Unassembled WGS sequence"/>
</dbReference>
<accession>K3WNB7</accession>
<evidence type="ECO:0000259" key="6">
    <source>
        <dbReference type="PROSITE" id="PS51293"/>
    </source>
</evidence>
<dbReference type="InParanoid" id="K3WNB7"/>
<keyword evidence="9" id="KW-1185">Reference proteome</keyword>
<dbReference type="CDD" id="cd00167">
    <property type="entry name" value="SANT"/>
    <property type="match status" value="1"/>
</dbReference>
<keyword evidence="1" id="KW-0805">Transcription regulation</keyword>
<evidence type="ECO:0000256" key="4">
    <source>
        <dbReference type="ARBA" id="ARBA00023242"/>
    </source>
</evidence>
<evidence type="ECO:0000256" key="1">
    <source>
        <dbReference type="ARBA" id="ARBA00023015"/>
    </source>
</evidence>
<dbReference type="EMBL" id="GL376604">
    <property type="status" value="NOT_ANNOTATED_CDS"/>
    <property type="molecule type" value="Genomic_DNA"/>
</dbReference>
<feature type="domain" description="SANT" evidence="6">
    <location>
        <begin position="10"/>
        <end position="62"/>
    </location>
</feature>
<organism evidence="8 9">
    <name type="scientific">Globisporangium ultimum (strain ATCC 200006 / CBS 805.95 / DAOM BR144)</name>
    <name type="common">Pythium ultimum</name>
    <dbReference type="NCBI Taxonomy" id="431595"/>
    <lineage>
        <taxon>Eukaryota</taxon>
        <taxon>Sar</taxon>
        <taxon>Stramenopiles</taxon>
        <taxon>Oomycota</taxon>
        <taxon>Peronosporomycetes</taxon>
        <taxon>Pythiales</taxon>
        <taxon>Pythiaceae</taxon>
        <taxon>Globisporangium</taxon>
    </lineage>
</organism>
<keyword evidence="2" id="KW-0238">DNA-binding</keyword>
<protein>
    <submittedName>
        <fullName evidence="8">Uncharacterized protein</fullName>
    </submittedName>
</protein>
<dbReference type="Gene3D" id="1.10.10.60">
    <property type="entry name" value="Homeodomain-like"/>
    <property type="match status" value="1"/>
</dbReference>
<dbReference type="InterPro" id="IPR009057">
    <property type="entry name" value="Homeodomain-like_sf"/>
</dbReference>
<feature type="domain" description="HTH myb-type" evidence="7">
    <location>
        <begin position="13"/>
        <end position="62"/>
    </location>
</feature>
<sequence length="189" mass="21166">MSATKTLTTAGCGVWSEEEHSKFLIGLKMYPKGPWKLIATQVGTRSSRQVQTHAQKYYEKVARRMRGLRKNRRKLTRPEHRLDEDMIKLCSVEDPSFPLDLPIVLPAHRASTKVLASASPRSIETASSIETSEVELYASLPTEALDQAAAQHEIDSDSMDDVSFTDVDDMDLDSLLDVLDVLEWPCDGM</sequence>
<keyword evidence="4" id="KW-0539">Nucleus</keyword>
<evidence type="ECO:0000313" key="9">
    <source>
        <dbReference type="Proteomes" id="UP000019132"/>
    </source>
</evidence>
<name>K3WNB7_GLOUD</name>
<dbReference type="PANTHER" id="PTHR12802:SF155">
    <property type="entry name" value="DEUBIQUITINASE MYSM1"/>
    <property type="match status" value="1"/>
</dbReference>
<reference evidence="9" key="1">
    <citation type="journal article" date="2010" name="Genome Biol.">
        <title>Genome sequence of the necrotrophic plant pathogen Pythium ultimum reveals original pathogenicity mechanisms and effector repertoire.</title>
        <authorList>
            <person name="Levesque C.A."/>
            <person name="Brouwer H."/>
            <person name="Cano L."/>
            <person name="Hamilton J.P."/>
            <person name="Holt C."/>
            <person name="Huitema E."/>
            <person name="Raffaele S."/>
            <person name="Robideau G.P."/>
            <person name="Thines M."/>
            <person name="Win J."/>
            <person name="Zerillo M.M."/>
            <person name="Beakes G.W."/>
            <person name="Boore J.L."/>
            <person name="Busam D."/>
            <person name="Dumas B."/>
            <person name="Ferriera S."/>
            <person name="Fuerstenberg S.I."/>
            <person name="Gachon C.M."/>
            <person name="Gaulin E."/>
            <person name="Govers F."/>
            <person name="Grenville-Briggs L."/>
            <person name="Horner N."/>
            <person name="Hostetler J."/>
            <person name="Jiang R.H."/>
            <person name="Johnson J."/>
            <person name="Krajaejun T."/>
            <person name="Lin H."/>
            <person name="Meijer H.J."/>
            <person name="Moore B."/>
            <person name="Morris P."/>
            <person name="Phuntmart V."/>
            <person name="Puiu D."/>
            <person name="Shetty J."/>
            <person name="Stajich J.E."/>
            <person name="Tripathy S."/>
            <person name="Wawra S."/>
            <person name="van West P."/>
            <person name="Whitty B.R."/>
            <person name="Coutinho P.M."/>
            <person name="Henrissat B."/>
            <person name="Martin F."/>
            <person name="Thomas P.D."/>
            <person name="Tyler B.M."/>
            <person name="De Vries R.P."/>
            <person name="Kamoun S."/>
            <person name="Yandell M."/>
            <person name="Tisserat N."/>
            <person name="Buell C.R."/>
        </authorList>
    </citation>
    <scope>NUCLEOTIDE SEQUENCE</scope>
    <source>
        <strain evidence="9">DAOM:BR144</strain>
    </source>
</reference>
<dbReference type="HOGENOM" id="CLU_080595_0_0_1"/>
<reference evidence="9" key="2">
    <citation type="submission" date="2010-04" db="EMBL/GenBank/DDBJ databases">
        <authorList>
            <person name="Buell R."/>
            <person name="Hamilton J."/>
            <person name="Hostetler J."/>
        </authorList>
    </citation>
    <scope>NUCLEOTIDE SEQUENCE [LARGE SCALE GENOMIC DNA]</scope>
    <source>
        <strain evidence="9">DAOM:BR144</strain>
    </source>
</reference>
<dbReference type="InterPro" id="IPR017884">
    <property type="entry name" value="SANT_dom"/>
</dbReference>
<dbReference type="AlphaFoldDB" id="K3WNB7"/>
<dbReference type="SUPFAM" id="SSF46689">
    <property type="entry name" value="Homeodomain-like"/>
    <property type="match status" value="1"/>
</dbReference>